<feature type="transmembrane region" description="Helical" evidence="1">
    <location>
        <begin position="21"/>
        <end position="43"/>
    </location>
</feature>
<keyword evidence="1" id="KW-0472">Membrane</keyword>
<gene>
    <name evidence="2" type="ORF">CHC_T00007323001</name>
</gene>
<dbReference type="KEGG" id="ccp:CHC_T00007323001"/>
<dbReference type="AlphaFoldDB" id="R7QTR8"/>
<dbReference type="Gramene" id="CDF41098">
    <property type="protein sequence ID" value="CDF41098"/>
    <property type="gene ID" value="CHC_T00007323001"/>
</dbReference>
<evidence type="ECO:0000313" key="2">
    <source>
        <dbReference type="EMBL" id="CDF41098.1"/>
    </source>
</evidence>
<dbReference type="Proteomes" id="UP000012073">
    <property type="component" value="Unassembled WGS sequence"/>
</dbReference>
<evidence type="ECO:0000256" key="1">
    <source>
        <dbReference type="SAM" id="Phobius"/>
    </source>
</evidence>
<organism evidence="2 3">
    <name type="scientific">Chondrus crispus</name>
    <name type="common">Carrageen Irish moss</name>
    <name type="synonym">Polymorpha crispa</name>
    <dbReference type="NCBI Taxonomy" id="2769"/>
    <lineage>
        <taxon>Eukaryota</taxon>
        <taxon>Rhodophyta</taxon>
        <taxon>Florideophyceae</taxon>
        <taxon>Rhodymeniophycidae</taxon>
        <taxon>Gigartinales</taxon>
        <taxon>Gigartinaceae</taxon>
        <taxon>Chondrus</taxon>
    </lineage>
</organism>
<accession>R7QTR8</accession>
<keyword evidence="3" id="KW-1185">Reference proteome</keyword>
<protein>
    <submittedName>
        <fullName evidence="2">Uncharacterized protein</fullName>
    </submittedName>
</protein>
<keyword evidence="1" id="KW-1133">Transmembrane helix</keyword>
<reference evidence="3" key="1">
    <citation type="journal article" date="2013" name="Proc. Natl. Acad. Sci. U.S.A.">
        <title>Genome structure and metabolic features in the red seaweed Chondrus crispus shed light on evolution of the Archaeplastida.</title>
        <authorList>
            <person name="Collen J."/>
            <person name="Porcel B."/>
            <person name="Carre W."/>
            <person name="Ball S.G."/>
            <person name="Chaparro C."/>
            <person name="Tonon T."/>
            <person name="Barbeyron T."/>
            <person name="Michel G."/>
            <person name="Noel B."/>
            <person name="Valentin K."/>
            <person name="Elias M."/>
            <person name="Artiguenave F."/>
            <person name="Arun A."/>
            <person name="Aury J.M."/>
            <person name="Barbosa-Neto J.F."/>
            <person name="Bothwell J.H."/>
            <person name="Bouget F.Y."/>
            <person name="Brillet L."/>
            <person name="Cabello-Hurtado F."/>
            <person name="Capella-Gutierrez S."/>
            <person name="Charrier B."/>
            <person name="Cladiere L."/>
            <person name="Cock J.M."/>
            <person name="Coelho S.M."/>
            <person name="Colleoni C."/>
            <person name="Czjzek M."/>
            <person name="Da Silva C."/>
            <person name="Delage L."/>
            <person name="Denoeud F."/>
            <person name="Deschamps P."/>
            <person name="Dittami S.M."/>
            <person name="Gabaldon T."/>
            <person name="Gachon C.M."/>
            <person name="Groisillier A."/>
            <person name="Herve C."/>
            <person name="Jabbari K."/>
            <person name="Katinka M."/>
            <person name="Kloareg B."/>
            <person name="Kowalczyk N."/>
            <person name="Labadie K."/>
            <person name="Leblanc C."/>
            <person name="Lopez P.J."/>
            <person name="McLachlan D.H."/>
            <person name="Meslet-Cladiere L."/>
            <person name="Moustafa A."/>
            <person name="Nehr Z."/>
            <person name="Nyvall Collen P."/>
            <person name="Panaud O."/>
            <person name="Partensky F."/>
            <person name="Poulain J."/>
            <person name="Rensing S.A."/>
            <person name="Rousvoal S."/>
            <person name="Samson G."/>
            <person name="Symeonidi A."/>
            <person name="Weissenbach J."/>
            <person name="Zambounis A."/>
            <person name="Wincker P."/>
            <person name="Boyen C."/>
        </authorList>
    </citation>
    <scope>NUCLEOTIDE SEQUENCE [LARGE SCALE GENOMIC DNA]</scope>
    <source>
        <strain evidence="3">cv. Stackhouse</strain>
    </source>
</reference>
<keyword evidence="1" id="KW-0812">Transmembrane</keyword>
<proteinExistence type="predicted"/>
<dbReference type="EMBL" id="HG002309">
    <property type="protein sequence ID" value="CDF41098.1"/>
    <property type="molecule type" value="Genomic_DNA"/>
</dbReference>
<dbReference type="RefSeq" id="XP_005711392.1">
    <property type="nucleotide sequence ID" value="XM_005711335.1"/>
</dbReference>
<evidence type="ECO:0000313" key="3">
    <source>
        <dbReference type="Proteomes" id="UP000012073"/>
    </source>
</evidence>
<sequence>MLTQCSRHARLQRCKCLDRSFSVLKFLCFLSASVAVAVFLSLLHHRNFLN</sequence>
<dbReference type="GeneID" id="17319128"/>
<name>R7QTR8_CHOCR</name>